<reference evidence="1" key="1">
    <citation type="submission" date="2023-10" db="EMBL/GenBank/DDBJ databases">
        <title>Genome assemblies of two species of porcelain crab, Petrolisthes cinctipes and Petrolisthes manimaculis (Anomura: Porcellanidae).</title>
        <authorList>
            <person name="Angst P."/>
        </authorList>
    </citation>
    <scope>NUCLEOTIDE SEQUENCE</scope>
    <source>
        <strain evidence="1">PB745_01</strain>
        <tissue evidence="1">Gill</tissue>
    </source>
</reference>
<dbReference type="AlphaFoldDB" id="A0AAE1FSQ9"/>
<accession>A0AAE1FSQ9</accession>
<gene>
    <name evidence="1" type="ORF">Pcinc_016221</name>
</gene>
<evidence type="ECO:0000313" key="1">
    <source>
        <dbReference type="EMBL" id="KAK3879199.1"/>
    </source>
</evidence>
<name>A0AAE1FSQ9_PETCI</name>
<keyword evidence="2" id="KW-1185">Reference proteome</keyword>
<dbReference type="Proteomes" id="UP001286313">
    <property type="component" value="Unassembled WGS sequence"/>
</dbReference>
<organism evidence="1 2">
    <name type="scientific">Petrolisthes cinctipes</name>
    <name type="common">Flat porcelain crab</name>
    <dbReference type="NCBI Taxonomy" id="88211"/>
    <lineage>
        <taxon>Eukaryota</taxon>
        <taxon>Metazoa</taxon>
        <taxon>Ecdysozoa</taxon>
        <taxon>Arthropoda</taxon>
        <taxon>Crustacea</taxon>
        <taxon>Multicrustacea</taxon>
        <taxon>Malacostraca</taxon>
        <taxon>Eumalacostraca</taxon>
        <taxon>Eucarida</taxon>
        <taxon>Decapoda</taxon>
        <taxon>Pleocyemata</taxon>
        <taxon>Anomura</taxon>
        <taxon>Galatheoidea</taxon>
        <taxon>Porcellanidae</taxon>
        <taxon>Petrolisthes</taxon>
    </lineage>
</organism>
<comment type="caution">
    <text evidence="1">The sequence shown here is derived from an EMBL/GenBank/DDBJ whole genome shotgun (WGS) entry which is preliminary data.</text>
</comment>
<proteinExistence type="predicted"/>
<evidence type="ECO:0000313" key="2">
    <source>
        <dbReference type="Proteomes" id="UP001286313"/>
    </source>
</evidence>
<dbReference type="EMBL" id="JAWQEG010001479">
    <property type="protein sequence ID" value="KAK3879199.1"/>
    <property type="molecule type" value="Genomic_DNA"/>
</dbReference>
<protein>
    <submittedName>
        <fullName evidence="1">Uncharacterized protein</fullName>
    </submittedName>
</protein>
<sequence length="141" mass="15607">MVPFHSTPSLLPCVHLSLTCSSLQHLLLTSLLCLISKHACHFIPASHFNTCFSLQNLLVTSLLLLTSSCVSFQHLLVTSTPASHFNTYSSLQHLLLTSTTTASHFTPASHFNTWPLISHLVPQFTPAHHLTPPPYLFLILQ</sequence>